<dbReference type="Proteomes" id="UP000199228">
    <property type="component" value="Unassembled WGS sequence"/>
</dbReference>
<keyword evidence="2 7" id="KW-0813">Transport</keyword>
<keyword evidence="9" id="KW-1185">Reference proteome</keyword>
<comment type="function">
    <text evidence="7">F(1)F(0) ATP synthase produces ATP from ADP in the presence of a proton or sodium gradient. F-type ATPases consist of two structural domains, F(1) containing the extramembraneous catalytic core and F(0) containing the membrane proton channel, linked together by a central stalk and a peripheral stalk. During catalysis, ATP synthesis in the catalytic domain of F(1) is coupled via a rotary mechanism of the central stalk subunits to proton translocation.</text>
</comment>
<evidence type="ECO:0000256" key="1">
    <source>
        <dbReference type="ARBA" id="ARBA00004370"/>
    </source>
</evidence>
<dbReference type="PANTHER" id="PTHR11910">
    <property type="entry name" value="ATP SYNTHASE DELTA CHAIN"/>
    <property type="match status" value="1"/>
</dbReference>
<reference evidence="8 9" key="1">
    <citation type="submission" date="2016-10" db="EMBL/GenBank/DDBJ databases">
        <authorList>
            <person name="de Groot N.N."/>
        </authorList>
    </citation>
    <scope>NUCLEOTIDE SEQUENCE [LARGE SCALE GENOMIC DNA]</scope>
    <source>
        <strain evidence="8 9">DSM 3217</strain>
    </source>
</reference>
<dbReference type="GO" id="GO:0005886">
    <property type="term" value="C:plasma membrane"/>
    <property type="evidence" value="ECO:0007669"/>
    <property type="project" value="UniProtKB-SubCell"/>
</dbReference>
<evidence type="ECO:0000256" key="4">
    <source>
        <dbReference type="ARBA" id="ARBA00023065"/>
    </source>
</evidence>
<dbReference type="AlphaFoldDB" id="A0A1G6CI90"/>
<evidence type="ECO:0000256" key="3">
    <source>
        <dbReference type="ARBA" id="ARBA00022781"/>
    </source>
</evidence>
<dbReference type="Pfam" id="PF00213">
    <property type="entry name" value="OSCP"/>
    <property type="match status" value="1"/>
</dbReference>
<dbReference type="PRINTS" id="PR00125">
    <property type="entry name" value="ATPASEDELTA"/>
</dbReference>
<comment type="function">
    <text evidence="7">This protein is part of the stalk that links CF(0) to CF(1). It either transmits conformational changes from CF(0) to CF(1) or is implicated in proton conduction.</text>
</comment>
<comment type="similarity">
    <text evidence="7">Belongs to the ATPase delta chain family.</text>
</comment>
<keyword evidence="4 7" id="KW-0406">Ion transport</keyword>
<dbReference type="GO" id="GO:0045259">
    <property type="term" value="C:proton-transporting ATP synthase complex"/>
    <property type="evidence" value="ECO:0007669"/>
    <property type="project" value="UniProtKB-KW"/>
</dbReference>
<dbReference type="NCBIfam" id="TIGR01145">
    <property type="entry name" value="ATP_synt_delta"/>
    <property type="match status" value="1"/>
</dbReference>
<dbReference type="EMBL" id="FMXR01000020">
    <property type="protein sequence ID" value="SDB32613.1"/>
    <property type="molecule type" value="Genomic_DNA"/>
</dbReference>
<dbReference type="STRING" id="1732.SAMN02910417_02414"/>
<protein>
    <recommendedName>
        <fullName evidence="7">ATP synthase subunit delta</fullName>
    </recommendedName>
    <alternativeName>
        <fullName evidence="7">ATP synthase F(1) sector subunit delta</fullName>
    </alternativeName>
    <alternativeName>
        <fullName evidence="7">F-type ATPase subunit delta</fullName>
        <shortName evidence="7">F-ATPase subunit delta</shortName>
    </alternativeName>
</protein>
<proteinExistence type="inferred from homology"/>
<dbReference type="InterPro" id="IPR000711">
    <property type="entry name" value="ATPase_OSCP/dsu"/>
</dbReference>
<keyword evidence="6 7" id="KW-0066">ATP synthesis</keyword>
<dbReference type="RefSeq" id="WP_176762401.1">
    <property type="nucleotide sequence ID" value="NZ_FMXR01000020.1"/>
</dbReference>
<keyword evidence="5 7" id="KW-0472">Membrane</keyword>
<keyword evidence="7" id="KW-0139">CF(1)</keyword>
<evidence type="ECO:0000256" key="7">
    <source>
        <dbReference type="HAMAP-Rule" id="MF_01416"/>
    </source>
</evidence>
<evidence type="ECO:0000313" key="9">
    <source>
        <dbReference type="Proteomes" id="UP000199228"/>
    </source>
</evidence>
<dbReference type="InterPro" id="IPR026015">
    <property type="entry name" value="ATP_synth_OSCP/delta_N_sf"/>
</dbReference>
<gene>
    <name evidence="7" type="primary">atpH</name>
    <name evidence="8" type="ORF">SAMN02910417_02414</name>
</gene>
<organism evidence="8 9">
    <name type="scientific">Eubacterium oxidoreducens</name>
    <dbReference type="NCBI Taxonomy" id="1732"/>
    <lineage>
        <taxon>Bacteria</taxon>
        <taxon>Bacillati</taxon>
        <taxon>Bacillota</taxon>
        <taxon>Clostridia</taxon>
        <taxon>Eubacteriales</taxon>
        <taxon>Eubacteriaceae</taxon>
        <taxon>Eubacterium</taxon>
    </lineage>
</organism>
<keyword evidence="7" id="KW-1003">Cell membrane</keyword>
<evidence type="ECO:0000313" key="8">
    <source>
        <dbReference type="EMBL" id="SDB32613.1"/>
    </source>
</evidence>
<evidence type="ECO:0000256" key="6">
    <source>
        <dbReference type="ARBA" id="ARBA00023310"/>
    </source>
</evidence>
<name>A0A1G6CI90_EUBOX</name>
<accession>A0A1G6CI90</accession>
<keyword evidence="3 7" id="KW-0375">Hydrogen ion transport</keyword>
<dbReference type="GO" id="GO:0046933">
    <property type="term" value="F:proton-transporting ATP synthase activity, rotational mechanism"/>
    <property type="evidence" value="ECO:0007669"/>
    <property type="project" value="UniProtKB-UniRule"/>
</dbReference>
<sequence length="170" mass="19746">MTQAVINYATVLFEAKTPIEEIKQAHKLCEDYEQVKKILSSPAVHFEEKKRLVEKLFPESARALMATLCKNGSLALLPEIVSAYQSLIFKQDDVLEATFYYVTKPTQERIDELKDNLCKKYHKTDVSFTFIQEPELVGGFMIRIGNREYDYSLSRQITKMRQVLNRTEVK</sequence>
<evidence type="ECO:0000256" key="2">
    <source>
        <dbReference type="ARBA" id="ARBA00022448"/>
    </source>
</evidence>
<dbReference type="Gene3D" id="1.10.520.20">
    <property type="entry name" value="N-terminal domain of the delta subunit of the F1F0-ATP synthase"/>
    <property type="match status" value="1"/>
</dbReference>
<comment type="subcellular location">
    <subcellularLocation>
        <location evidence="7">Cell membrane</location>
        <topology evidence="7">Peripheral membrane protein</topology>
    </subcellularLocation>
    <subcellularLocation>
        <location evidence="1">Membrane</location>
    </subcellularLocation>
</comment>
<dbReference type="HAMAP" id="MF_01416">
    <property type="entry name" value="ATP_synth_delta_bact"/>
    <property type="match status" value="1"/>
</dbReference>
<dbReference type="SUPFAM" id="SSF47928">
    <property type="entry name" value="N-terminal domain of the delta subunit of the F1F0-ATP synthase"/>
    <property type="match status" value="1"/>
</dbReference>
<evidence type="ECO:0000256" key="5">
    <source>
        <dbReference type="ARBA" id="ARBA00023136"/>
    </source>
</evidence>